<evidence type="ECO:0000259" key="2">
    <source>
        <dbReference type="PROSITE" id="PS50911"/>
    </source>
</evidence>
<dbReference type="InterPro" id="IPR007921">
    <property type="entry name" value="CHAP_dom"/>
</dbReference>
<keyword evidence="1" id="KW-0732">Signal</keyword>
<dbReference type="PROSITE" id="PS50911">
    <property type="entry name" value="CHAP"/>
    <property type="match status" value="1"/>
</dbReference>
<organism evidence="3 4">
    <name type="scientific">Actinomadura miaoliensis</name>
    <dbReference type="NCBI Taxonomy" id="430685"/>
    <lineage>
        <taxon>Bacteria</taxon>
        <taxon>Bacillati</taxon>
        <taxon>Actinomycetota</taxon>
        <taxon>Actinomycetes</taxon>
        <taxon>Streptosporangiales</taxon>
        <taxon>Thermomonosporaceae</taxon>
        <taxon>Actinomadura</taxon>
    </lineage>
</organism>
<feature type="chain" id="PRO_5045595699" description="Peptidase C51 domain-containing protein" evidence="1">
    <location>
        <begin position="25"/>
        <end position="182"/>
    </location>
</feature>
<dbReference type="Proteomes" id="UP001500683">
    <property type="component" value="Unassembled WGS sequence"/>
</dbReference>
<dbReference type="Gene3D" id="3.90.1720.10">
    <property type="entry name" value="endopeptidase domain like (from Nostoc punctiforme)"/>
    <property type="match status" value="1"/>
</dbReference>
<comment type="caution">
    <text evidence="3">The sequence shown here is derived from an EMBL/GenBank/DDBJ whole genome shotgun (WGS) entry which is preliminary data.</text>
</comment>
<reference evidence="4" key="1">
    <citation type="journal article" date="2019" name="Int. J. Syst. Evol. Microbiol.">
        <title>The Global Catalogue of Microorganisms (GCM) 10K type strain sequencing project: providing services to taxonomists for standard genome sequencing and annotation.</title>
        <authorList>
            <consortium name="The Broad Institute Genomics Platform"/>
            <consortium name="The Broad Institute Genome Sequencing Center for Infectious Disease"/>
            <person name="Wu L."/>
            <person name="Ma J."/>
        </authorList>
    </citation>
    <scope>NUCLEOTIDE SEQUENCE [LARGE SCALE GENOMIC DNA]</scope>
    <source>
        <strain evidence="4">JCM 16702</strain>
    </source>
</reference>
<name>A0ABP7WER5_9ACTN</name>
<accession>A0ABP7WER5</accession>
<sequence length="182" mass="20209">MRLMIVAAVAVAATAGLPPVAASAAPSPVSRESVQAAGTSVEQSAACTKPCNRKIADDYPYKKRIGKVDPYNFWAGQCTSFAAWRINDRLKLKFHNNYKGVNWGDAKTWDDAAKKVKLKVDRTPKVGDIAVWNDGRFGHVAYVARVDGSKIVVEEYNKSKREAYSKRTISRNDPDNYIHFPF</sequence>
<dbReference type="RefSeq" id="WP_344952908.1">
    <property type="nucleotide sequence ID" value="NZ_BAAAZG010000040.1"/>
</dbReference>
<protein>
    <recommendedName>
        <fullName evidence="2">Peptidase C51 domain-containing protein</fullName>
    </recommendedName>
</protein>
<evidence type="ECO:0000313" key="4">
    <source>
        <dbReference type="Proteomes" id="UP001500683"/>
    </source>
</evidence>
<feature type="signal peptide" evidence="1">
    <location>
        <begin position="1"/>
        <end position="24"/>
    </location>
</feature>
<dbReference type="EMBL" id="BAAAZG010000040">
    <property type="protein sequence ID" value="GAA4087018.1"/>
    <property type="molecule type" value="Genomic_DNA"/>
</dbReference>
<dbReference type="SUPFAM" id="SSF54001">
    <property type="entry name" value="Cysteine proteinases"/>
    <property type="match status" value="1"/>
</dbReference>
<evidence type="ECO:0000313" key="3">
    <source>
        <dbReference type="EMBL" id="GAA4087018.1"/>
    </source>
</evidence>
<dbReference type="InterPro" id="IPR038765">
    <property type="entry name" value="Papain-like_cys_pep_sf"/>
</dbReference>
<dbReference type="Pfam" id="PF05257">
    <property type="entry name" value="CHAP"/>
    <property type="match status" value="1"/>
</dbReference>
<gene>
    <name evidence="3" type="ORF">GCM10022214_54030</name>
</gene>
<keyword evidence="4" id="KW-1185">Reference proteome</keyword>
<evidence type="ECO:0000256" key="1">
    <source>
        <dbReference type="SAM" id="SignalP"/>
    </source>
</evidence>
<feature type="domain" description="Peptidase C51" evidence="2">
    <location>
        <begin position="53"/>
        <end position="179"/>
    </location>
</feature>
<proteinExistence type="predicted"/>